<protein>
    <recommendedName>
        <fullName evidence="1">N-acetyltransferase domain-containing protein</fullName>
    </recommendedName>
</protein>
<proteinExistence type="predicted"/>
<evidence type="ECO:0000313" key="3">
    <source>
        <dbReference type="Proteomes" id="UP001499967"/>
    </source>
</evidence>
<dbReference type="PROSITE" id="PS51186">
    <property type="entry name" value="GNAT"/>
    <property type="match status" value="1"/>
</dbReference>
<dbReference type="Pfam" id="PF12746">
    <property type="entry name" value="GNAT_acetyltran"/>
    <property type="match status" value="1"/>
</dbReference>
<dbReference type="EMBL" id="BAAAHP010000110">
    <property type="protein sequence ID" value="GAA0943028.1"/>
    <property type="molecule type" value="Genomic_DNA"/>
</dbReference>
<gene>
    <name evidence="2" type="ORF">GCM10009559_39650</name>
</gene>
<evidence type="ECO:0000259" key="1">
    <source>
        <dbReference type="PROSITE" id="PS51186"/>
    </source>
</evidence>
<dbReference type="InterPro" id="IPR027365">
    <property type="entry name" value="GNAT_acetyltra_YdfB-like"/>
</dbReference>
<feature type="domain" description="N-acetyltransferase" evidence="1">
    <location>
        <begin position="120"/>
        <end position="254"/>
    </location>
</feature>
<accession>A0ABN1QIK9</accession>
<dbReference type="Proteomes" id="UP001499967">
    <property type="component" value="Unassembled WGS sequence"/>
</dbReference>
<reference evidence="2 3" key="1">
    <citation type="journal article" date="2019" name="Int. J. Syst. Evol. Microbiol.">
        <title>The Global Catalogue of Microorganisms (GCM) 10K type strain sequencing project: providing services to taxonomists for standard genome sequencing and annotation.</title>
        <authorList>
            <consortium name="The Broad Institute Genomics Platform"/>
            <consortium name="The Broad Institute Genome Sequencing Center for Infectious Disease"/>
            <person name="Wu L."/>
            <person name="Ma J."/>
        </authorList>
    </citation>
    <scope>NUCLEOTIDE SEQUENCE [LARGE SCALE GENOMIC DNA]</scope>
    <source>
        <strain evidence="2 3">JCM 11117</strain>
    </source>
</reference>
<dbReference type="InterPro" id="IPR016181">
    <property type="entry name" value="Acyl_CoA_acyltransferase"/>
</dbReference>
<sequence length="254" mass="27197">MRRDRLGDVLTVQPDAVRSWFQPERPGPLVFEHVARTGHGRVRVDRWPDPRVVVAEVPGNISLRGDPTHLPTAELATLSGFVDAPPEWLPALRAADPDVAVWDRVIAVLPDTVASPPPDPGVRLLTPDDAPALADLSAESAWIAETWAGVAGMLAARVARAVIVDGRAASIAVPFYTGGTYEDIGVITEPAHRRKGLSTACASALISDIRGRGHMPTWSTSPDNAGSRGVAERLGFVHERNDVLYALRTPVPTS</sequence>
<organism evidence="2 3">
    <name type="scientific">Pseudonocardia zijingensis</name>
    <dbReference type="NCBI Taxonomy" id="153376"/>
    <lineage>
        <taxon>Bacteria</taxon>
        <taxon>Bacillati</taxon>
        <taxon>Actinomycetota</taxon>
        <taxon>Actinomycetes</taxon>
        <taxon>Pseudonocardiales</taxon>
        <taxon>Pseudonocardiaceae</taxon>
        <taxon>Pseudonocardia</taxon>
    </lineage>
</organism>
<keyword evidence="3" id="KW-1185">Reference proteome</keyword>
<name>A0ABN1QIK9_9PSEU</name>
<comment type="caution">
    <text evidence="2">The sequence shown here is derived from an EMBL/GenBank/DDBJ whole genome shotgun (WGS) entry which is preliminary data.</text>
</comment>
<evidence type="ECO:0000313" key="2">
    <source>
        <dbReference type="EMBL" id="GAA0943028.1"/>
    </source>
</evidence>
<dbReference type="SUPFAM" id="SSF55729">
    <property type="entry name" value="Acyl-CoA N-acyltransferases (Nat)"/>
    <property type="match status" value="1"/>
</dbReference>
<dbReference type="Gene3D" id="3.40.630.30">
    <property type="match status" value="1"/>
</dbReference>
<dbReference type="InterPro" id="IPR000182">
    <property type="entry name" value="GNAT_dom"/>
</dbReference>